<proteinExistence type="predicted"/>
<keyword evidence="2" id="KW-1185">Reference proteome</keyword>
<dbReference type="RefSeq" id="WP_133364289.1">
    <property type="nucleotide sequence ID" value="NZ_CP037940.1"/>
</dbReference>
<dbReference type="AlphaFoldDB" id="A0A4P6YWH6"/>
<organism evidence="1 2">
    <name type="scientific">Periweissella cryptocerci</name>
    <dbReference type="NCBI Taxonomy" id="2506420"/>
    <lineage>
        <taxon>Bacteria</taxon>
        <taxon>Bacillati</taxon>
        <taxon>Bacillota</taxon>
        <taxon>Bacilli</taxon>
        <taxon>Lactobacillales</taxon>
        <taxon>Lactobacillaceae</taxon>
        <taxon>Periweissella</taxon>
    </lineage>
</organism>
<name>A0A4P6YWH6_9LACO</name>
<evidence type="ECO:0000313" key="1">
    <source>
        <dbReference type="EMBL" id="QBO37212.1"/>
    </source>
</evidence>
<evidence type="ECO:0000313" key="2">
    <source>
        <dbReference type="Proteomes" id="UP000292886"/>
    </source>
</evidence>
<reference evidence="2" key="1">
    <citation type="submission" date="2019-03" db="EMBL/GenBank/DDBJ databases">
        <title>Weissella sp. 26KH-42 Genome sequencing.</title>
        <authorList>
            <person name="Heo J."/>
            <person name="Kim S.-J."/>
            <person name="Kim J.-S."/>
            <person name="Hong S.-B."/>
            <person name="Kwon S.-W."/>
        </authorList>
    </citation>
    <scope>NUCLEOTIDE SEQUENCE [LARGE SCALE GENOMIC DNA]</scope>
    <source>
        <strain evidence="2">26KH-42</strain>
    </source>
</reference>
<sequence>MSINKFIFLKRYRSMSDQELGLQIVENGQKICGEIRILFYELRKQREVLTRYKNGYILYVPLTASNYSNGTLYEISSIFENGHKILVNLSASKVPKNVWEVQQALTTIINSPQFNFGEDVKACFEKLSTDYKLGSTSRADNINNAHKLLILMHQYERFVPIFQYAETILWKMILTVGG</sequence>
<dbReference type="KEGG" id="wei:EQG49_12475"/>
<gene>
    <name evidence="1" type="ORF">EQG49_12475</name>
</gene>
<accession>A0A4P6YWH6</accession>
<protein>
    <submittedName>
        <fullName evidence="1">Uncharacterized protein</fullName>
    </submittedName>
</protein>
<dbReference type="EMBL" id="CP037940">
    <property type="protein sequence ID" value="QBO37212.1"/>
    <property type="molecule type" value="Genomic_DNA"/>
</dbReference>
<dbReference type="Proteomes" id="UP000292886">
    <property type="component" value="Chromosome"/>
</dbReference>